<comment type="catalytic activity">
    <reaction evidence="13">
        <text>(9Z)-hexadecenoyl-[ACP] + malonyl-[ACP] + H(+) = 3-oxo-(11Z)-octadecenoyl-[ACP] + holo-[ACP] + CO2</text>
        <dbReference type="Rhea" id="RHEA:55040"/>
        <dbReference type="Rhea" id="RHEA-COMP:9623"/>
        <dbReference type="Rhea" id="RHEA-COMP:9685"/>
        <dbReference type="Rhea" id="RHEA-COMP:10800"/>
        <dbReference type="Rhea" id="RHEA-COMP:14074"/>
        <dbReference type="ChEBI" id="CHEBI:15378"/>
        <dbReference type="ChEBI" id="CHEBI:16526"/>
        <dbReference type="ChEBI" id="CHEBI:64479"/>
        <dbReference type="ChEBI" id="CHEBI:78449"/>
        <dbReference type="ChEBI" id="CHEBI:83989"/>
        <dbReference type="ChEBI" id="CHEBI:138538"/>
        <dbReference type="EC" id="2.3.1.179"/>
    </reaction>
</comment>
<comment type="similarity">
    <text evidence="2 13 15">Belongs to the thiolase-like superfamily. Beta-ketoacyl-ACP synthases family.</text>
</comment>
<proteinExistence type="inferred from homology"/>
<evidence type="ECO:0000256" key="9">
    <source>
        <dbReference type="ARBA" id="ARBA00022946"/>
    </source>
</evidence>
<dbReference type="GO" id="GO:0004315">
    <property type="term" value="F:3-oxoacyl-[acyl-carrier-protein] synthase activity"/>
    <property type="evidence" value="ECO:0007669"/>
    <property type="project" value="UniProtKB-UniRule"/>
</dbReference>
<comment type="caution">
    <text evidence="17">The sequence shown here is derived from an EMBL/GenBank/DDBJ whole genome shotgun (WGS) entry which is preliminary data.</text>
</comment>
<comment type="function">
    <text evidence="13">Involved in the type II fatty acid elongation cycle. Catalyzes the elongation of a wide range of acyl-ACP by the addition of two carbons from malonyl-ACP to an acyl acceptor. Can efficiently catalyze the conversion of palmitoleoyl-ACP (cis-hexadec-9-enoyl-ACP) to cis-vaccenoyl-ACP (cis-octadec-11-enoyl-ACP), an essential step in the thermal regulation of fatty acid composition.</text>
</comment>
<comment type="pathway">
    <text evidence="1 13">Lipid metabolism; fatty acid biosynthesis.</text>
</comment>
<dbReference type="FunFam" id="3.40.47.10:FF:000027">
    <property type="entry name" value="3-oxoacyl-[acyl-carrier-protein] synthase 2"/>
    <property type="match status" value="1"/>
</dbReference>
<keyword evidence="6 13" id="KW-0444">Lipid biosynthesis</keyword>
<feature type="domain" description="Ketosynthase family 3 (KS3)" evidence="16">
    <location>
        <begin position="3"/>
        <end position="414"/>
    </location>
</feature>
<organism evidence="17 18">
    <name type="scientific">Aerophobetes bacterium</name>
    <dbReference type="NCBI Taxonomy" id="2030807"/>
    <lineage>
        <taxon>Bacteria</taxon>
        <taxon>Candidatus Aerophobota</taxon>
    </lineage>
</organism>
<dbReference type="SUPFAM" id="SSF53901">
    <property type="entry name" value="Thiolase-like"/>
    <property type="match status" value="2"/>
</dbReference>
<dbReference type="PANTHER" id="PTHR11712:SF336">
    <property type="entry name" value="3-OXOACYL-[ACYL-CARRIER-PROTEIN] SYNTHASE, MITOCHONDRIAL"/>
    <property type="match status" value="1"/>
</dbReference>
<evidence type="ECO:0000256" key="15">
    <source>
        <dbReference type="RuleBase" id="RU003694"/>
    </source>
</evidence>
<dbReference type="Proteomes" id="UP000217838">
    <property type="component" value="Unassembled WGS sequence"/>
</dbReference>
<dbReference type="SMART" id="SM00825">
    <property type="entry name" value="PKS_KS"/>
    <property type="match status" value="1"/>
</dbReference>
<dbReference type="CDD" id="cd00834">
    <property type="entry name" value="KAS_I_II"/>
    <property type="match status" value="1"/>
</dbReference>
<dbReference type="InterPro" id="IPR014031">
    <property type="entry name" value="Ketoacyl_synth_C"/>
</dbReference>
<evidence type="ECO:0000256" key="14">
    <source>
        <dbReference type="PIRSR" id="PIRSR000447-1"/>
    </source>
</evidence>
<dbReference type="PROSITE" id="PS52004">
    <property type="entry name" value="KS3_2"/>
    <property type="match status" value="1"/>
</dbReference>
<sequence length="417" mass="44620">MKKRRVVVTGMGVVSCFGMDVDEFYANLLEGKSGVREIDQFDCSEYPTRFAATVLGFDPEGYIDRKQARRVDPFTAYAMVAGKKALENADLYDKLDTLNKDKAGIIIGSGMGGMKVYSDGVTTIREKGFKRLTPFFVPFIITNMAGGLLAIDVGFRGPNYSVSTACATATHSIVLAADHIRKGDADIMLAGGAESAINTTGLAGFVACKALSTRNDDIKKASRPWDKNRDGFVIGEGAAVLVLEELEHAEKRGATILAEYLGGSTTCDAHHMTDPVADGSVVAMTIEKALKDADLKPSDIQYINAHATSTSVGDMCEIRAIKKVFSGHEKNIKINSTKSMIGHCLGAAGGMEAIATIKAIQTGELHPTINLDNPEEELGDFDPVAHKKQKFDVTNAVNNSFGFGGHNATTIFGKFTG</sequence>
<dbReference type="AlphaFoldDB" id="A0A2A4YDL7"/>
<dbReference type="InterPro" id="IPR017568">
    <property type="entry name" value="3-oxoacyl-ACP_synth-2"/>
</dbReference>
<dbReference type="EMBL" id="NVUU01000095">
    <property type="protein sequence ID" value="PCI92579.1"/>
    <property type="molecule type" value="Genomic_DNA"/>
</dbReference>
<dbReference type="GO" id="GO:0006633">
    <property type="term" value="P:fatty acid biosynthetic process"/>
    <property type="evidence" value="ECO:0007669"/>
    <property type="project" value="UniProtKB-UniRule"/>
</dbReference>
<dbReference type="Pfam" id="PF00109">
    <property type="entry name" value="ketoacyl-synt"/>
    <property type="match status" value="1"/>
</dbReference>
<evidence type="ECO:0000256" key="6">
    <source>
        <dbReference type="ARBA" id="ARBA00022516"/>
    </source>
</evidence>
<dbReference type="EC" id="2.3.1.179" evidence="4 13"/>
<gene>
    <name evidence="17" type="primary">fabF</name>
    <name evidence="17" type="ORF">COB11_07045</name>
</gene>
<evidence type="ECO:0000256" key="4">
    <source>
        <dbReference type="ARBA" id="ARBA00012356"/>
    </source>
</evidence>
<keyword evidence="12 13" id="KW-0012">Acyltransferase</keyword>
<dbReference type="InterPro" id="IPR018201">
    <property type="entry name" value="Ketoacyl_synth_AS"/>
</dbReference>
<keyword evidence="7 13" id="KW-0808">Transferase</keyword>
<evidence type="ECO:0000256" key="1">
    <source>
        <dbReference type="ARBA" id="ARBA00005194"/>
    </source>
</evidence>
<dbReference type="PROSITE" id="PS51257">
    <property type="entry name" value="PROKAR_LIPOPROTEIN"/>
    <property type="match status" value="1"/>
</dbReference>
<keyword evidence="9" id="KW-0809">Transit peptide</keyword>
<evidence type="ECO:0000256" key="8">
    <source>
        <dbReference type="ARBA" id="ARBA00022832"/>
    </source>
</evidence>
<dbReference type="InterPro" id="IPR016039">
    <property type="entry name" value="Thiolase-like"/>
</dbReference>
<evidence type="ECO:0000256" key="3">
    <source>
        <dbReference type="ARBA" id="ARBA00011738"/>
    </source>
</evidence>
<dbReference type="PROSITE" id="PS00606">
    <property type="entry name" value="KS3_1"/>
    <property type="match status" value="1"/>
</dbReference>
<keyword evidence="10" id="KW-0443">Lipid metabolism</keyword>
<dbReference type="InterPro" id="IPR014030">
    <property type="entry name" value="Ketoacyl_synth_N"/>
</dbReference>
<evidence type="ECO:0000256" key="10">
    <source>
        <dbReference type="ARBA" id="ARBA00023098"/>
    </source>
</evidence>
<dbReference type="UniPathway" id="UPA00094"/>
<dbReference type="InterPro" id="IPR020841">
    <property type="entry name" value="PKS_Beta-ketoAc_synthase_dom"/>
</dbReference>
<dbReference type="NCBIfam" id="NF004970">
    <property type="entry name" value="PRK06333.1"/>
    <property type="match status" value="1"/>
</dbReference>
<evidence type="ECO:0000256" key="12">
    <source>
        <dbReference type="ARBA" id="ARBA00023315"/>
    </source>
</evidence>
<evidence type="ECO:0000256" key="2">
    <source>
        <dbReference type="ARBA" id="ARBA00008467"/>
    </source>
</evidence>
<dbReference type="NCBIfam" id="TIGR03150">
    <property type="entry name" value="fabF"/>
    <property type="match status" value="1"/>
</dbReference>
<dbReference type="PANTHER" id="PTHR11712">
    <property type="entry name" value="POLYKETIDE SYNTHASE-RELATED"/>
    <property type="match status" value="1"/>
</dbReference>
<accession>A0A2A4YDL7</accession>
<evidence type="ECO:0000256" key="5">
    <source>
        <dbReference type="ARBA" id="ARBA00014657"/>
    </source>
</evidence>
<comment type="catalytic activity">
    <reaction evidence="13">
        <text>a fatty acyl-[ACP] + malonyl-[ACP] + H(+) = a 3-oxoacyl-[ACP] + holo-[ACP] + CO2</text>
        <dbReference type="Rhea" id="RHEA:22836"/>
        <dbReference type="Rhea" id="RHEA-COMP:9623"/>
        <dbReference type="Rhea" id="RHEA-COMP:9685"/>
        <dbReference type="Rhea" id="RHEA-COMP:9916"/>
        <dbReference type="Rhea" id="RHEA-COMP:14125"/>
        <dbReference type="ChEBI" id="CHEBI:15378"/>
        <dbReference type="ChEBI" id="CHEBI:16526"/>
        <dbReference type="ChEBI" id="CHEBI:64479"/>
        <dbReference type="ChEBI" id="CHEBI:78449"/>
        <dbReference type="ChEBI" id="CHEBI:78776"/>
        <dbReference type="ChEBI" id="CHEBI:138651"/>
    </reaction>
</comment>
<reference evidence="18" key="1">
    <citation type="submission" date="2017-08" db="EMBL/GenBank/DDBJ databases">
        <title>A dynamic microbial community with high functional redundancy inhabits the cold, oxic subseafloor aquifer.</title>
        <authorList>
            <person name="Tully B.J."/>
            <person name="Wheat C.G."/>
            <person name="Glazer B.T."/>
            <person name="Huber J.A."/>
        </authorList>
    </citation>
    <scope>NUCLEOTIDE SEQUENCE [LARGE SCALE GENOMIC DNA]</scope>
</reference>
<keyword evidence="11 13" id="KW-0275">Fatty acid biosynthesis</keyword>
<dbReference type="NCBIfam" id="NF005589">
    <property type="entry name" value="PRK07314.1"/>
    <property type="match status" value="1"/>
</dbReference>
<evidence type="ECO:0000256" key="7">
    <source>
        <dbReference type="ARBA" id="ARBA00022679"/>
    </source>
</evidence>
<protein>
    <recommendedName>
        <fullName evidence="5 13">3-oxoacyl-[acyl-carrier-protein] synthase 2</fullName>
        <ecNumber evidence="4 13">2.3.1.179</ecNumber>
    </recommendedName>
</protein>
<evidence type="ECO:0000259" key="16">
    <source>
        <dbReference type="PROSITE" id="PS52004"/>
    </source>
</evidence>
<evidence type="ECO:0000256" key="13">
    <source>
        <dbReference type="PIRNR" id="PIRNR000447"/>
    </source>
</evidence>
<keyword evidence="8" id="KW-0276">Fatty acid metabolism</keyword>
<dbReference type="Pfam" id="PF02801">
    <property type="entry name" value="Ketoacyl-synt_C"/>
    <property type="match status" value="1"/>
</dbReference>
<dbReference type="PIRSF" id="PIRSF000447">
    <property type="entry name" value="KAS_II"/>
    <property type="match status" value="1"/>
</dbReference>
<dbReference type="InterPro" id="IPR000794">
    <property type="entry name" value="Beta-ketoacyl_synthase"/>
</dbReference>
<name>A0A2A4YDL7_UNCAE</name>
<feature type="active site" description="For beta-ketoacyl synthase activity" evidence="14">
    <location>
        <position position="166"/>
    </location>
</feature>
<evidence type="ECO:0000313" key="18">
    <source>
        <dbReference type="Proteomes" id="UP000217838"/>
    </source>
</evidence>
<evidence type="ECO:0000256" key="11">
    <source>
        <dbReference type="ARBA" id="ARBA00023160"/>
    </source>
</evidence>
<comment type="subunit">
    <text evidence="3">Homodimer.</text>
</comment>
<evidence type="ECO:0000313" key="17">
    <source>
        <dbReference type="EMBL" id="PCI92579.1"/>
    </source>
</evidence>
<dbReference type="Gene3D" id="3.40.47.10">
    <property type="match status" value="1"/>
</dbReference>